<feature type="signal peptide" evidence="4">
    <location>
        <begin position="1"/>
        <end position="23"/>
    </location>
</feature>
<gene>
    <name evidence="6" type="ORF">GNQ20_01025</name>
</gene>
<dbReference type="RefSeq" id="WP_057388718.1">
    <property type="nucleotide sequence ID" value="NZ_BSBA01000008.1"/>
</dbReference>
<sequence length="349" mass="37595">MPVKPIPLLLACLSTFAPGAAFSGACTPTNGTHLYIFDFQRTFTDPAANAPGTHLDNAYEWNLGGNYPAICSCSGSYQGVYYTSKLTLAPGVTKPVNSQPMQFYKLNRNIQVAAELFIGGGKQSFFPLPLTSFHNGDTRARNCGSSINYVSGSRGRLHLMIDHPFVGVSTIPRIRLIDLYGTTNSNEALGVAPMASVFMSGSVTVPQNCQLAPGQNTTIDFGRLATGELALPGETPQRRVQRSFQIQCTNISESVGITISLESPAHPQFPDLIAANGRSDLGIRVRNADRNIHPVAPGTQPGQASLIPLTLDYVSQRAQFDLEAFPVRTTMSPTPGTFKGYATLKFDFD</sequence>
<dbReference type="EMBL" id="WOAJ01000001">
    <property type="protein sequence ID" value="MUI56392.1"/>
    <property type="molecule type" value="Genomic_DNA"/>
</dbReference>
<dbReference type="Gene3D" id="2.60.40.1090">
    <property type="entry name" value="Fimbrial-type adhesion domain"/>
    <property type="match status" value="1"/>
</dbReference>
<evidence type="ECO:0000259" key="5">
    <source>
        <dbReference type="Pfam" id="PF00419"/>
    </source>
</evidence>
<dbReference type="SUPFAM" id="SSF49401">
    <property type="entry name" value="Bacterial adhesins"/>
    <property type="match status" value="1"/>
</dbReference>
<keyword evidence="2 4" id="KW-0732">Signal</keyword>
<dbReference type="AlphaFoldDB" id="A0A6A9JU83"/>
<dbReference type="InterPro" id="IPR050263">
    <property type="entry name" value="Bact_Fimbrial_Adh_Pro"/>
</dbReference>
<dbReference type="GO" id="GO:0043709">
    <property type="term" value="P:cell adhesion involved in single-species biofilm formation"/>
    <property type="evidence" value="ECO:0007669"/>
    <property type="project" value="TreeGrafter"/>
</dbReference>
<organism evidence="6">
    <name type="scientific">Pseudomonas aeruginosa</name>
    <dbReference type="NCBI Taxonomy" id="287"/>
    <lineage>
        <taxon>Bacteria</taxon>
        <taxon>Pseudomonadati</taxon>
        <taxon>Pseudomonadota</taxon>
        <taxon>Gammaproteobacteria</taxon>
        <taxon>Pseudomonadales</taxon>
        <taxon>Pseudomonadaceae</taxon>
        <taxon>Pseudomonas</taxon>
    </lineage>
</organism>
<dbReference type="PANTHER" id="PTHR33420:SF31">
    <property type="entry name" value="TYPE 1 FIMBRIN D-MANNOSE SPECIFIC ADHESIN"/>
    <property type="match status" value="1"/>
</dbReference>
<dbReference type="PROSITE" id="PS51257">
    <property type="entry name" value="PROKAR_LIPOPROTEIN"/>
    <property type="match status" value="1"/>
</dbReference>
<proteinExistence type="predicted"/>
<evidence type="ECO:0000256" key="4">
    <source>
        <dbReference type="SAM" id="SignalP"/>
    </source>
</evidence>
<name>A0A6A9JU83_PSEAI</name>
<feature type="chain" id="PRO_5025563214" evidence="4">
    <location>
        <begin position="24"/>
        <end position="349"/>
    </location>
</feature>
<evidence type="ECO:0000313" key="6">
    <source>
        <dbReference type="EMBL" id="MUI56392.1"/>
    </source>
</evidence>
<dbReference type="Pfam" id="PF00419">
    <property type="entry name" value="Fimbrial"/>
    <property type="match status" value="1"/>
</dbReference>
<evidence type="ECO:0000256" key="3">
    <source>
        <dbReference type="ARBA" id="ARBA00023263"/>
    </source>
</evidence>
<protein>
    <submittedName>
        <fullName evidence="6">Fimbrial protein</fullName>
    </submittedName>
</protein>
<keyword evidence="3" id="KW-0281">Fimbrium</keyword>
<dbReference type="GO" id="GO:0009289">
    <property type="term" value="C:pilus"/>
    <property type="evidence" value="ECO:0007669"/>
    <property type="project" value="UniProtKB-SubCell"/>
</dbReference>
<reference evidence="6" key="1">
    <citation type="submission" date="2019-11" db="EMBL/GenBank/DDBJ databases">
        <title>Genomes of ocular Pseudomonas aeruginosa isolates.</title>
        <authorList>
            <person name="Khan M."/>
            <person name="Rice S.A."/>
            <person name="Willcox M.D.P."/>
            <person name="Stapleton F."/>
        </authorList>
    </citation>
    <scope>NUCLEOTIDE SEQUENCE</scope>
    <source>
        <strain evidence="6">PA206</strain>
    </source>
</reference>
<evidence type="ECO:0000256" key="1">
    <source>
        <dbReference type="ARBA" id="ARBA00004561"/>
    </source>
</evidence>
<dbReference type="InterPro" id="IPR036937">
    <property type="entry name" value="Adhesion_dom_fimbrial_sf"/>
</dbReference>
<comment type="subcellular location">
    <subcellularLocation>
        <location evidence="1">Fimbrium</location>
    </subcellularLocation>
</comment>
<accession>A0A6A9JU83</accession>
<dbReference type="PANTHER" id="PTHR33420">
    <property type="entry name" value="FIMBRIAL SUBUNIT ELFA-RELATED"/>
    <property type="match status" value="1"/>
</dbReference>
<dbReference type="InterPro" id="IPR000259">
    <property type="entry name" value="Adhesion_dom_fimbrial"/>
</dbReference>
<evidence type="ECO:0000256" key="2">
    <source>
        <dbReference type="ARBA" id="ARBA00022729"/>
    </source>
</evidence>
<comment type="caution">
    <text evidence="6">The sequence shown here is derived from an EMBL/GenBank/DDBJ whole genome shotgun (WGS) entry which is preliminary data.</text>
</comment>
<feature type="domain" description="Fimbrial-type adhesion" evidence="5">
    <location>
        <begin position="199"/>
        <end position="349"/>
    </location>
</feature>
<dbReference type="InterPro" id="IPR008966">
    <property type="entry name" value="Adhesion_dom_sf"/>
</dbReference>